<dbReference type="OrthoDB" id="3268380at2759"/>
<evidence type="ECO:0000256" key="1">
    <source>
        <dbReference type="SAM" id="Coils"/>
    </source>
</evidence>
<sequence>MAYPFSDLSRLLDSNILPNSFEAQCVQHIVSKLCGQISELQSQLERLQQQMQRHTAILSPIRRVPPEILGRIFAFASPGRLDDVGRSDLLNLSLVCRGWRDASLLEHQLWSSLRIKPSHLDWAYGDVVAWFRRSGALPKAVDVDAESWDECHAPIVSRGCQLVGAGLVKLLSEGPGIPPSGTELLKSELLHALVGPP</sequence>
<evidence type="ECO:0000313" key="3">
    <source>
        <dbReference type="EMBL" id="KAF6745983.1"/>
    </source>
</evidence>
<dbReference type="AlphaFoldDB" id="A0A8H6LW05"/>
<feature type="domain" description="F-box" evidence="2">
    <location>
        <begin position="58"/>
        <end position="113"/>
    </location>
</feature>
<accession>A0A8H6LW05</accession>
<dbReference type="InterPro" id="IPR036047">
    <property type="entry name" value="F-box-like_dom_sf"/>
</dbReference>
<protein>
    <recommendedName>
        <fullName evidence="2">F-box domain-containing protein</fullName>
    </recommendedName>
</protein>
<name>A0A8H6LW05_9AGAR</name>
<dbReference type="SUPFAM" id="SSF81383">
    <property type="entry name" value="F-box domain"/>
    <property type="match status" value="1"/>
</dbReference>
<dbReference type="InterPro" id="IPR001810">
    <property type="entry name" value="F-box_dom"/>
</dbReference>
<keyword evidence="1" id="KW-0175">Coiled coil</keyword>
<dbReference type="EMBL" id="JACGCI010000097">
    <property type="protein sequence ID" value="KAF6745983.1"/>
    <property type="molecule type" value="Genomic_DNA"/>
</dbReference>
<dbReference type="Gene3D" id="1.20.1280.50">
    <property type="match status" value="1"/>
</dbReference>
<comment type="caution">
    <text evidence="3">The sequence shown here is derived from an EMBL/GenBank/DDBJ whole genome shotgun (WGS) entry which is preliminary data.</text>
</comment>
<organism evidence="3 4">
    <name type="scientific">Ephemerocybe angulata</name>
    <dbReference type="NCBI Taxonomy" id="980116"/>
    <lineage>
        <taxon>Eukaryota</taxon>
        <taxon>Fungi</taxon>
        <taxon>Dikarya</taxon>
        <taxon>Basidiomycota</taxon>
        <taxon>Agaricomycotina</taxon>
        <taxon>Agaricomycetes</taxon>
        <taxon>Agaricomycetidae</taxon>
        <taxon>Agaricales</taxon>
        <taxon>Agaricineae</taxon>
        <taxon>Psathyrellaceae</taxon>
        <taxon>Ephemerocybe</taxon>
    </lineage>
</organism>
<evidence type="ECO:0000259" key="2">
    <source>
        <dbReference type="PROSITE" id="PS50181"/>
    </source>
</evidence>
<keyword evidence="4" id="KW-1185">Reference proteome</keyword>
<dbReference type="Proteomes" id="UP000521943">
    <property type="component" value="Unassembled WGS sequence"/>
</dbReference>
<gene>
    <name evidence="3" type="ORF">DFP72DRAFT_640582</name>
</gene>
<dbReference type="PROSITE" id="PS50181">
    <property type="entry name" value="FBOX"/>
    <property type="match status" value="1"/>
</dbReference>
<dbReference type="Pfam" id="PF12937">
    <property type="entry name" value="F-box-like"/>
    <property type="match status" value="1"/>
</dbReference>
<reference evidence="3 4" key="1">
    <citation type="submission" date="2020-07" db="EMBL/GenBank/DDBJ databases">
        <title>Comparative genomics of pyrophilous fungi reveals a link between fire events and developmental genes.</title>
        <authorList>
            <consortium name="DOE Joint Genome Institute"/>
            <person name="Steindorff A.S."/>
            <person name="Carver A."/>
            <person name="Calhoun S."/>
            <person name="Stillman K."/>
            <person name="Liu H."/>
            <person name="Lipzen A."/>
            <person name="Pangilinan J."/>
            <person name="Labutti K."/>
            <person name="Bruns T.D."/>
            <person name="Grigoriev I.V."/>
        </authorList>
    </citation>
    <scope>NUCLEOTIDE SEQUENCE [LARGE SCALE GENOMIC DNA]</scope>
    <source>
        <strain evidence="3 4">CBS 144469</strain>
    </source>
</reference>
<proteinExistence type="predicted"/>
<feature type="coiled-coil region" evidence="1">
    <location>
        <begin position="30"/>
        <end position="57"/>
    </location>
</feature>
<evidence type="ECO:0000313" key="4">
    <source>
        <dbReference type="Proteomes" id="UP000521943"/>
    </source>
</evidence>